<dbReference type="InterPro" id="IPR010982">
    <property type="entry name" value="Lambda_DNA-bd_dom_sf"/>
</dbReference>
<dbReference type="RefSeq" id="WP_330144906.1">
    <property type="nucleotide sequence ID" value="NZ_JAZDQU010000001.1"/>
</dbReference>
<dbReference type="CDD" id="cd00093">
    <property type="entry name" value="HTH_XRE"/>
    <property type="match status" value="1"/>
</dbReference>
<dbReference type="SUPFAM" id="SSF47413">
    <property type="entry name" value="lambda repressor-like DNA-binding domains"/>
    <property type="match status" value="1"/>
</dbReference>
<dbReference type="Pfam" id="PF01381">
    <property type="entry name" value="HTH_3"/>
    <property type="match status" value="1"/>
</dbReference>
<evidence type="ECO:0000259" key="1">
    <source>
        <dbReference type="PROSITE" id="PS50943"/>
    </source>
</evidence>
<feature type="domain" description="HTH cro/C1-type" evidence="1">
    <location>
        <begin position="8"/>
        <end position="62"/>
    </location>
</feature>
<name>A0ABU7GYP5_9SPHI</name>
<protein>
    <submittedName>
        <fullName evidence="2">Helix-turn-helix transcriptional regulator</fullName>
    </submittedName>
</protein>
<sequence length="74" mass="8754">MNNIGFNIRRIRGLRGFKQAYMAHALKISINSYGKIERNEVNLKISRLEEIALVLKTTVEHILTFEENDYFKKR</sequence>
<dbReference type="PROSITE" id="PS50943">
    <property type="entry name" value="HTH_CROC1"/>
    <property type="match status" value="1"/>
</dbReference>
<proteinExistence type="predicted"/>
<evidence type="ECO:0000313" key="2">
    <source>
        <dbReference type="EMBL" id="MEE1883982.1"/>
    </source>
</evidence>
<dbReference type="Gene3D" id="1.10.260.40">
    <property type="entry name" value="lambda repressor-like DNA-binding domains"/>
    <property type="match status" value="1"/>
</dbReference>
<dbReference type="Proteomes" id="UP001337681">
    <property type="component" value="Unassembled WGS sequence"/>
</dbReference>
<comment type="caution">
    <text evidence="2">The sequence shown here is derived from an EMBL/GenBank/DDBJ whole genome shotgun (WGS) entry which is preliminary data.</text>
</comment>
<dbReference type="InterPro" id="IPR001387">
    <property type="entry name" value="Cro/C1-type_HTH"/>
</dbReference>
<accession>A0ABU7GYP5</accession>
<organism evidence="2 3">
    <name type="scientific">Pedobacter flavus</name>
    <dbReference type="NCBI Taxonomy" id="3113906"/>
    <lineage>
        <taxon>Bacteria</taxon>
        <taxon>Pseudomonadati</taxon>
        <taxon>Bacteroidota</taxon>
        <taxon>Sphingobacteriia</taxon>
        <taxon>Sphingobacteriales</taxon>
        <taxon>Sphingobacteriaceae</taxon>
        <taxon>Pedobacter</taxon>
    </lineage>
</organism>
<dbReference type="EMBL" id="JAZDQU010000001">
    <property type="protein sequence ID" value="MEE1883982.1"/>
    <property type="molecule type" value="Genomic_DNA"/>
</dbReference>
<gene>
    <name evidence="2" type="ORF">VRU49_00995</name>
</gene>
<dbReference type="SMART" id="SM00530">
    <property type="entry name" value="HTH_XRE"/>
    <property type="match status" value="1"/>
</dbReference>
<reference evidence="2 3" key="1">
    <citation type="submission" date="2024-01" db="EMBL/GenBank/DDBJ databases">
        <title>Pedobacter sp. nov., isolated from oil-contaminated soil.</title>
        <authorList>
            <person name="Le N.T.T."/>
        </authorList>
    </citation>
    <scope>NUCLEOTIDE SEQUENCE [LARGE SCALE GENOMIC DNA]</scope>
    <source>
        <strain evidence="2 3">VNH31</strain>
    </source>
</reference>
<keyword evidence="3" id="KW-1185">Reference proteome</keyword>
<evidence type="ECO:0000313" key="3">
    <source>
        <dbReference type="Proteomes" id="UP001337681"/>
    </source>
</evidence>